<evidence type="ECO:0000256" key="3">
    <source>
        <dbReference type="ARBA" id="ARBA00022475"/>
    </source>
</evidence>
<feature type="transmembrane region" description="Helical" evidence="9">
    <location>
        <begin position="280"/>
        <end position="298"/>
    </location>
</feature>
<dbReference type="Pfam" id="PF22599">
    <property type="entry name" value="SecDF_P1_head"/>
    <property type="match status" value="1"/>
</dbReference>
<comment type="subunit">
    <text evidence="9">Forms a complex with SecF. Part of the essential Sec protein translocation apparatus which comprises SecA, SecYEG and auxiliary proteins SecDF. Other proteins may also be involved.</text>
</comment>
<keyword evidence="6 9" id="KW-1133">Transmembrane helix</keyword>
<dbReference type="RefSeq" id="WP_097655364.1">
    <property type="nucleotide sequence ID" value="NZ_LYXE01000188.1"/>
</dbReference>
<evidence type="ECO:0000256" key="6">
    <source>
        <dbReference type="ARBA" id="ARBA00022989"/>
    </source>
</evidence>
<organism evidence="13 14">
    <name type="scientific">Candidatus Chloroploca asiatica</name>
    <dbReference type="NCBI Taxonomy" id="1506545"/>
    <lineage>
        <taxon>Bacteria</taxon>
        <taxon>Bacillati</taxon>
        <taxon>Chloroflexota</taxon>
        <taxon>Chloroflexia</taxon>
        <taxon>Chloroflexales</taxon>
        <taxon>Chloroflexineae</taxon>
        <taxon>Oscillochloridaceae</taxon>
        <taxon>Candidatus Chloroploca</taxon>
    </lineage>
</organism>
<feature type="transmembrane region" description="Helical" evidence="9">
    <location>
        <begin position="412"/>
        <end position="432"/>
    </location>
</feature>
<dbReference type="InterPro" id="IPR048634">
    <property type="entry name" value="SecD_SecF_C"/>
</dbReference>
<evidence type="ECO:0000256" key="4">
    <source>
        <dbReference type="ARBA" id="ARBA00022692"/>
    </source>
</evidence>
<comment type="subcellular location">
    <subcellularLocation>
        <location evidence="1 9">Cell membrane</location>
        <topology evidence="1 9">Multi-pass membrane protein</topology>
    </subcellularLocation>
</comment>
<dbReference type="Pfam" id="PF02355">
    <property type="entry name" value="SecD_SecF_C"/>
    <property type="match status" value="1"/>
</dbReference>
<sequence>MRSREIISILGIVIIAALALWINLAPNQMALGRDVSFRLGLDLQGGIQVLLRANDPDVDREQMEIARGVIERRVNALGVGETVVQVAGNDRLIVELPGVDGPEQAVETLRGTGRLEFIDSQGQYLPPGAVIRTTGSPNPALPEGIEEIQSLDDLGPVFESITDGADLDTSAVQPAFSQGGVAGSRPAVSFAFTGESAQRLAAFTARNVGQPMCIVLDNVVISCPQINAALRDGSGVIEVNDVNDRDNILNQLKYGALPVPLVVETSRSVTATLGQESVESSVIAGSIGLSLVAIYMIAFYRFPGLLATLALALYVLMSFALYRLIPITLTLPGIAGFVLSIGLAVDANVLIFSRLREEYRRGRDIHSALEFGFEESWSAIRDSSVSTLITSIVLFIFGNSFGVSIIQGFALTLGLGILLSLFTAVVVTRTFLRLSTPIFRDDRAWIFGIDRTKPAVAPSTAEAI</sequence>
<dbReference type="InterPro" id="IPR055344">
    <property type="entry name" value="SecD_SecF_C_bact"/>
</dbReference>
<dbReference type="Pfam" id="PF21760">
    <property type="entry name" value="SecD_1st"/>
    <property type="match status" value="1"/>
</dbReference>
<dbReference type="EMBL" id="LYXE01000188">
    <property type="protein sequence ID" value="PDV96645.1"/>
    <property type="molecule type" value="Genomic_DNA"/>
</dbReference>
<dbReference type="GO" id="GO:0015450">
    <property type="term" value="F:protein-transporting ATPase activity"/>
    <property type="evidence" value="ECO:0007669"/>
    <property type="project" value="InterPro"/>
</dbReference>
<evidence type="ECO:0000256" key="5">
    <source>
        <dbReference type="ARBA" id="ARBA00022927"/>
    </source>
</evidence>
<dbReference type="InterPro" id="IPR054384">
    <property type="entry name" value="SecDF_P1_head"/>
</dbReference>
<comment type="similarity">
    <text evidence="9">Belongs to the SecD/SecF family. SecD subfamily.</text>
</comment>
<dbReference type="GO" id="GO:0065002">
    <property type="term" value="P:intracellular protein transmembrane transport"/>
    <property type="evidence" value="ECO:0007669"/>
    <property type="project" value="UniProtKB-UniRule"/>
</dbReference>
<keyword evidence="4 9" id="KW-0812">Transmembrane</keyword>
<dbReference type="AlphaFoldDB" id="A0A2H3KG03"/>
<dbReference type="OrthoDB" id="9805019at2"/>
<gene>
    <name evidence="9" type="primary">secD</name>
    <name evidence="13" type="ORF">A9Q02_06600</name>
</gene>
<evidence type="ECO:0000313" key="13">
    <source>
        <dbReference type="EMBL" id="PDV96645.1"/>
    </source>
</evidence>
<evidence type="ECO:0000256" key="9">
    <source>
        <dbReference type="HAMAP-Rule" id="MF_01463"/>
    </source>
</evidence>
<comment type="function">
    <text evidence="9">Part of the Sec protein translocase complex. Interacts with the SecYEG preprotein conducting channel. SecDF uses the proton motive force (PMF) to complete protein translocation after the ATP-dependent function of SecA.</text>
</comment>
<feature type="domain" description="Protein export membrane protein SecD/SecF C-terminal" evidence="10">
    <location>
        <begin position="266"/>
        <end position="432"/>
    </location>
</feature>
<dbReference type="InterPro" id="IPR048631">
    <property type="entry name" value="SecD_1st"/>
</dbReference>
<dbReference type="PRINTS" id="PR00702">
    <property type="entry name" value="ACRIFLAVINRP"/>
</dbReference>
<feature type="transmembrane region" description="Helical" evidence="9">
    <location>
        <begin position="385"/>
        <end position="406"/>
    </location>
</feature>
<dbReference type="HAMAP" id="MF_01463_B">
    <property type="entry name" value="SecD_B"/>
    <property type="match status" value="1"/>
</dbReference>
<protein>
    <recommendedName>
        <fullName evidence="9">Protein translocase subunit SecD</fullName>
    </recommendedName>
</protein>
<dbReference type="PANTHER" id="PTHR30081:SF1">
    <property type="entry name" value="PROTEIN TRANSLOCASE SUBUNIT SECD"/>
    <property type="match status" value="1"/>
</dbReference>
<dbReference type="SUPFAM" id="SSF82866">
    <property type="entry name" value="Multidrug efflux transporter AcrB transmembrane domain"/>
    <property type="match status" value="1"/>
</dbReference>
<dbReference type="Proteomes" id="UP000220922">
    <property type="component" value="Unassembled WGS sequence"/>
</dbReference>
<feature type="transmembrane region" description="Helical" evidence="9">
    <location>
        <begin position="7"/>
        <end position="24"/>
    </location>
</feature>
<keyword evidence="2 9" id="KW-0813">Transport</keyword>
<reference evidence="13 14" key="1">
    <citation type="submission" date="2016-05" db="EMBL/GenBank/DDBJ databases">
        <authorList>
            <person name="Lavstsen T."/>
            <person name="Jespersen J.S."/>
        </authorList>
    </citation>
    <scope>NUCLEOTIDE SEQUENCE [LARGE SCALE GENOMIC DNA]</scope>
    <source>
        <strain evidence="13 14">B7-9</strain>
    </source>
</reference>
<keyword evidence="14" id="KW-1185">Reference proteome</keyword>
<proteinExistence type="inferred from homology"/>
<dbReference type="GO" id="GO:0005886">
    <property type="term" value="C:plasma membrane"/>
    <property type="evidence" value="ECO:0007669"/>
    <property type="project" value="UniProtKB-SubCell"/>
</dbReference>
<evidence type="ECO:0000259" key="10">
    <source>
        <dbReference type="Pfam" id="PF02355"/>
    </source>
</evidence>
<evidence type="ECO:0000313" key="14">
    <source>
        <dbReference type="Proteomes" id="UP000220922"/>
    </source>
</evidence>
<feature type="domain" description="Protein translocase subunit SecDF P1" evidence="11">
    <location>
        <begin position="64"/>
        <end position="120"/>
    </location>
</feature>
<comment type="caution">
    <text evidence="13">The sequence shown here is derived from an EMBL/GenBank/DDBJ whole genome shotgun (WGS) entry which is preliminary data.</text>
</comment>
<accession>A0A2H3KG03</accession>
<dbReference type="InterPro" id="IPR005791">
    <property type="entry name" value="SecD"/>
</dbReference>
<keyword evidence="5 9" id="KW-0653">Protein transport</keyword>
<dbReference type="NCBIfam" id="TIGR00916">
    <property type="entry name" value="2A0604s01"/>
    <property type="match status" value="1"/>
</dbReference>
<keyword evidence="3 9" id="KW-1003">Cell membrane</keyword>
<name>A0A2H3KG03_9CHLR</name>
<dbReference type="InterPro" id="IPR022813">
    <property type="entry name" value="SecD/SecF_arch_bac"/>
</dbReference>
<evidence type="ECO:0000256" key="2">
    <source>
        <dbReference type="ARBA" id="ARBA00022448"/>
    </source>
</evidence>
<feature type="transmembrane region" description="Helical" evidence="9">
    <location>
        <begin position="331"/>
        <end position="353"/>
    </location>
</feature>
<dbReference type="GO" id="GO:0043952">
    <property type="term" value="P:protein transport by the Sec complex"/>
    <property type="evidence" value="ECO:0007669"/>
    <property type="project" value="UniProtKB-UniRule"/>
</dbReference>
<feature type="domain" description="SecDF P1 head subdomain" evidence="12">
    <location>
        <begin position="173"/>
        <end position="259"/>
    </location>
</feature>
<dbReference type="GO" id="GO:0006605">
    <property type="term" value="P:protein targeting"/>
    <property type="evidence" value="ECO:0007669"/>
    <property type="project" value="UniProtKB-UniRule"/>
</dbReference>
<feature type="transmembrane region" description="Helical" evidence="9">
    <location>
        <begin position="305"/>
        <end position="325"/>
    </location>
</feature>
<evidence type="ECO:0000259" key="11">
    <source>
        <dbReference type="Pfam" id="PF21760"/>
    </source>
</evidence>
<dbReference type="NCBIfam" id="TIGR01129">
    <property type="entry name" value="secD"/>
    <property type="match status" value="1"/>
</dbReference>
<evidence type="ECO:0000256" key="7">
    <source>
        <dbReference type="ARBA" id="ARBA00023010"/>
    </source>
</evidence>
<keyword evidence="7 9" id="KW-0811">Translocation</keyword>
<dbReference type="Gene3D" id="1.20.1640.10">
    <property type="entry name" value="Multidrug efflux transporter AcrB transmembrane domain"/>
    <property type="match status" value="1"/>
</dbReference>
<dbReference type="Gene3D" id="3.30.1360.200">
    <property type="match status" value="1"/>
</dbReference>
<evidence type="ECO:0000256" key="8">
    <source>
        <dbReference type="ARBA" id="ARBA00023136"/>
    </source>
</evidence>
<dbReference type="InterPro" id="IPR001036">
    <property type="entry name" value="Acrflvin-R"/>
</dbReference>
<keyword evidence="8 9" id="KW-0472">Membrane</keyword>
<evidence type="ECO:0000259" key="12">
    <source>
        <dbReference type="Pfam" id="PF22599"/>
    </source>
</evidence>
<dbReference type="PANTHER" id="PTHR30081">
    <property type="entry name" value="PROTEIN-EXPORT MEMBRANE PROTEIN SEC"/>
    <property type="match status" value="1"/>
</dbReference>
<evidence type="ECO:0000256" key="1">
    <source>
        <dbReference type="ARBA" id="ARBA00004651"/>
    </source>
</evidence>
<dbReference type="Gene3D" id="3.30.70.3220">
    <property type="match status" value="1"/>
</dbReference>